<dbReference type="AlphaFoldDB" id="A0A9P1ECZ2"/>
<keyword evidence="4" id="KW-1185">Reference proteome</keyword>
<dbReference type="OrthoDB" id="9411774at2759"/>
<dbReference type="PANTHER" id="PTHR46326">
    <property type="entry name" value="ZINC FINGER PROTEIN ZAT1-RELATED"/>
    <property type="match status" value="1"/>
</dbReference>
<proteinExistence type="predicted"/>
<sequence length="154" mass="17236">MEEHKCNLCRWNSKNSPEEDGAYCLMMLSRDKWSGSKEENSEVVVKEGGKTRRMKYRCGGSCRKVFRSYQALGGHRASHKKLLMIKATTSASRCLSGPTEVEENGNAEKIHECPFCNRVFSSGQALGGHKRSHFTSTSFISPSPKKLFNLGLNN</sequence>
<keyword evidence="1" id="KW-0862">Zinc</keyword>
<dbReference type="PROSITE" id="PS50157">
    <property type="entry name" value="ZINC_FINGER_C2H2_2"/>
    <property type="match status" value="2"/>
</dbReference>
<dbReference type="PANTHER" id="PTHR46326:SF2">
    <property type="entry name" value="ZINC FINGER PROTEIN ZAT1-RELATED"/>
    <property type="match status" value="1"/>
</dbReference>
<dbReference type="PROSITE" id="PS00028">
    <property type="entry name" value="ZINC_FINGER_C2H2_1"/>
    <property type="match status" value="2"/>
</dbReference>
<keyword evidence="1" id="KW-0863">Zinc-finger</keyword>
<dbReference type="GO" id="GO:0008270">
    <property type="term" value="F:zinc ion binding"/>
    <property type="evidence" value="ECO:0007669"/>
    <property type="project" value="UniProtKB-KW"/>
</dbReference>
<name>A0A9P1ECZ2_CUSEU</name>
<dbReference type="Gene3D" id="3.30.160.60">
    <property type="entry name" value="Classic Zinc Finger"/>
    <property type="match status" value="1"/>
</dbReference>
<accession>A0A9P1ECZ2</accession>
<feature type="domain" description="C2H2-type" evidence="2">
    <location>
        <begin position="56"/>
        <end position="79"/>
    </location>
</feature>
<dbReference type="Pfam" id="PF13912">
    <property type="entry name" value="zf-C2H2_6"/>
    <property type="match status" value="2"/>
</dbReference>
<gene>
    <name evidence="3" type="ORF">CEURO_LOCUS13430</name>
</gene>
<evidence type="ECO:0000256" key="1">
    <source>
        <dbReference type="PROSITE-ProRule" id="PRU00042"/>
    </source>
</evidence>
<dbReference type="Proteomes" id="UP001152484">
    <property type="component" value="Unassembled WGS sequence"/>
</dbReference>
<evidence type="ECO:0000313" key="3">
    <source>
        <dbReference type="EMBL" id="CAH9096499.1"/>
    </source>
</evidence>
<feature type="domain" description="C2H2-type" evidence="2">
    <location>
        <begin position="111"/>
        <end position="138"/>
    </location>
</feature>
<dbReference type="InterPro" id="IPR013087">
    <property type="entry name" value="Znf_C2H2_type"/>
</dbReference>
<dbReference type="GO" id="GO:0006355">
    <property type="term" value="P:regulation of DNA-templated transcription"/>
    <property type="evidence" value="ECO:0007669"/>
    <property type="project" value="InterPro"/>
</dbReference>
<evidence type="ECO:0000313" key="4">
    <source>
        <dbReference type="Proteomes" id="UP001152484"/>
    </source>
</evidence>
<dbReference type="InterPro" id="IPR036236">
    <property type="entry name" value="Znf_C2H2_sf"/>
</dbReference>
<dbReference type="InterPro" id="IPR044303">
    <property type="entry name" value="ZAT1/4/9"/>
</dbReference>
<protein>
    <recommendedName>
        <fullName evidence="2">C2H2-type domain-containing protein</fullName>
    </recommendedName>
</protein>
<dbReference type="SUPFAM" id="SSF57667">
    <property type="entry name" value="beta-beta-alpha zinc fingers"/>
    <property type="match status" value="1"/>
</dbReference>
<dbReference type="EMBL" id="CAMAPE010000035">
    <property type="protein sequence ID" value="CAH9096499.1"/>
    <property type="molecule type" value="Genomic_DNA"/>
</dbReference>
<reference evidence="3" key="1">
    <citation type="submission" date="2022-07" db="EMBL/GenBank/DDBJ databases">
        <authorList>
            <person name="Macas J."/>
            <person name="Novak P."/>
            <person name="Neumann P."/>
        </authorList>
    </citation>
    <scope>NUCLEOTIDE SEQUENCE</scope>
</reference>
<keyword evidence="1" id="KW-0479">Metal-binding</keyword>
<evidence type="ECO:0000259" key="2">
    <source>
        <dbReference type="PROSITE" id="PS50157"/>
    </source>
</evidence>
<dbReference type="SMART" id="SM00355">
    <property type="entry name" value="ZnF_C2H2"/>
    <property type="match status" value="2"/>
</dbReference>
<organism evidence="3 4">
    <name type="scientific">Cuscuta europaea</name>
    <name type="common">European dodder</name>
    <dbReference type="NCBI Taxonomy" id="41803"/>
    <lineage>
        <taxon>Eukaryota</taxon>
        <taxon>Viridiplantae</taxon>
        <taxon>Streptophyta</taxon>
        <taxon>Embryophyta</taxon>
        <taxon>Tracheophyta</taxon>
        <taxon>Spermatophyta</taxon>
        <taxon>Magnoliopsida</taxon>
        <taxon>eudicotyledons</taxon>
        <taxon>Gunneridae</taxon>
        <taxon>Pentapetalae</taxon>
        <taxon>asterids</taxon>
        <taxon>lamiids</taxon>
        <taxon>Solanales</taxon>
        <taxon>Convolvulaceae</taxon>
        <taxon>Cuscuteae</taxon>
        <taxon>Cuscuta</taxon>
        <taxon>Cuscuta subgen. Cuscuta</taxon>
    </lineage>
</organism>
<comment type="caution">
    <text evidence="3">The sequence shown here is derived from an EMBL/GenBank/DDBJ whole genome shotgun (WGS) entry which is preliminary data.</text>
</comment>